<evidence type="ECO:0000256" key="2">
    <source>
        <dbReference type="ARBA" id="ARBA00004613"/>
    </source>
</evidence>
<evidence type="ECO:0000259" key="4">
    <source>
        <dbReference type="Pfam" id="PF13229"/>
    </source>
</evidence>
<dbReference type="Gene3D" id="2.150.10.10">
    <property type="entry name" value="Serralysin-like metalloprotease, C-terminal"/>
    <property type="match status" value="4"/>
</dbReference>
<evidence type="ECO:0000256" key="1">
    <source>
        <dbReference type="ARBA" id="ARBA00002822"/>
    </source>
</evidence>
<feature type="domain" description="Right handed beta helix" evidence="4">
    <location>
        <begin position="45"/>
        <end position="195"/>
    </location>
</feature>
<keyword evidence="6" id="KW-1185">Reference proteome</keyword>
<dbReference type="InterPro" id="IPR039448">
    <property type="entry name" value="Beta_helix"/>
</dbReference>
<accession>A0A4Y9EKD9</accession>
<dbReference type="GO" id="GO:0005576">
    <property type="term" value="C:extracellular region"/>
    <property type="evidence" value="ECO:0007669"/>
    <property type="project" value="UniProtKB-SubCell"/>
</dbReference>
<dbReference type="InterPro" id="IPR012334">
    <property type="entry name" value="Pectin_lyas_fold"/>
</dbReference>
<comment type="function">
    <text evidence="1">Converts beta-D-mannuronic acid (M) to alpha-L-guluronic acid (G), producing a polymer with gel-forming capacity, required for the formation of the cyst coat.</text>
</comment>
<dbReference type="SUPFAM" id="SSF51126">
    <property type="entry name" value="Pectin lyase-like"/>
    <property type="match status" value="1"/>
</dbReference>
<evidence type="ECO:0000256" key="3">
    <source>
        <dbReference type="ARBA" id="ARBA00022525"/>
    </source>
</evidence>
<name>A0A4Y9EKD9_9SPHN</name>
<dbReference type="Pfam" id="PF00353">
    <property type="entry name" value="HemolysinCabind"/>
    <property type="match status" value="4"/>
</dbReference>
<dbReference type="Proteomes" id="UP000297737">
    <property type="component" value="Unassembled WGS sequence"/>
</dbReference>
<dbReference type="EMBL" id="SIHO01000003">
    <property type="protein sequence ID" value="TFU01262.1"/>
    <property type="molecule type" value="Genomic_DNA"/>
</dbReference>
<keyword evidence="3" id="KW-0964">Secreted</keyword>
<dbReference type="InterPro" id="IPR050557">
    <property type="entry name" value="RTX_toxin/Mannuronan_C5-epim"/>
</dbReference>
<comment type="caution">
    <text evidence="5">The sequence shown here is derived from an EMBL/GenBank/DDBJ whole genome shotgun (WGS) entry which is preliminary data.</text>
</comment>
<organism evidence="5 6">
    <name type="scientific">Glacieibacterium arshaanense</name>
    <dbReference type="NCBI Taxonomy" id="2511025"/>
    <lineage>
        <taxon>Bacteria</taxon>
        <taxon>Pseudomonadati</taxon>
        <taxon>Pseudomonadota</taxon>
        <taxon>Alphaproteobacteria</taxon>
        <taxon>Sphingomonadales</taxon>
        <taxon>Sphingosinicellaceae</taxon>
        <taxon>Glacieibacterium</taxon>
    </lineage>
</organism>
<comment type="subcellular location">
    <subcellularLocation>
        <location evidence="2">Secreted</location>
    </subcellularLocation>
</comment>
<dbReference type="InterPro" id="IPR011050">
    <property type="entry name" value="Pectin_lyase_fold/virulence"/>
</dbReference>
<dbReference type="Pfam" id="PF13229">
    <property type="entry name" value="Beta_helix"/>
    <property type="match status" value="1"/>
</dbReference>
<gene>
    <name evidence="5" type="ORF">EUV02_13240</name>
</gene>
<dbReference type="SMART" id="SM00710">
    <property type="entry name" value="PbH1"/>
    <property type="match status" value="5"/>
</dbReference>
<dbReference type="PROSITE" id="PS00330">
    <property type="entry name" value="HEMOLYSIN_CALCIUM"/>
    <property type="match status" value="3"/>
</dbReference>
<dbReference type="InterPro" id="IPR018511">
    <property type="entry name" value="Hemolysin-typ_Ca-bd_CS"/>
</dbReference>
<dbReference type="PRINTS" id="PR00313">
    <property type="entry name" value="CABNDNGRPT"/>
</dbReference>
<reference evidence="5 6" key="1">
    <citation type="submission" date="2019-02" db="EMBL/GenBank/DDBJ databases">
        <title>Polymorphobacter sp. isolated from the lake at the Tibet of China.</title>
        <authorList>
            <person name="Li A."/>
        </authorList>
    </citation>
    <scope>NUCLEOTIDE SEQUENCE [LARGE SCALE GENOMIC DNA]</scope>
    <source>
        <strain evidence="5 6">DJ1R-1</strain>
    </source>
</reference>
<evidence type="ECO:0000313" key="5">
    <source>
        <dbReference type="EMBL" id="TFU01262.1"/>
    </source>
</evidence>
<dbReference type="PANTHER" id="PTHR38340">
    <property type="entry name" value="S-LAYER PROTEIN"/>
    <property type="match status" value="1"/>
</dbReference>
<dbReference type="PANTHER" id="PTHR38340:SF1">
    <property type="entry name" value="S-LAYER PROTEIN"/>
    <property type="match status" value="1"/>
</dbReference>
<sequence>MEAAMATLFANTATYKTAFAALQSGDTLVLAPGNYGVLYMKDKTYTENVTIKGGSFTGVQLTNVSHVTLDGSTIKLTPTLTSTNNAQAVRVVVSDHVTITNAKITGGVAINGVPQTSTVLDKTGNVIGLPAGKGVNFETSSDCTISNSDISVFHKGVTFSDSTNITITDNTIHDLRTSPITGSVLSGLTITGNHTWTSHPWSFGGAGDHGDRIHVWVDHGPVPGVTIANNLLEQGSGDGMVGIYLDDNGMGYGFPGAVVSGNTVVEGTGQGILLENVSGTVTGNTLVWSGTGTAANDTPRFQIDDNSHNIVFTDNVGHVHVINSTHDLQFWNQTGTIEIDPTMTRADRMTITENATVVTPLASYTLDAVTDNLTYSGIGNFTGVGNDKVNHLTGWDGNDVLDGKGGADILEGLGGDDTYYVDNAGDKIIDTGGNETIYSSISWTLGHQLETLIYTGTVGAVLNGNDEDNTIVGGIGNDVINGNLGNDTLIGGLGDDTYYINNPTQTIIEAGGNDTVIVDRSYVLATGLENLTLTGSTDGNLTGNAAANILIGNSGANIIDGKAGADTMVGGDGNDFYYVDNAGDVVVELDTGIALGGLDKVKTTLSSYTLGTGVEDVAYGGSGSFTGIGNALVNTMTGSSGVDKLYGMGGNDFLLGAAGNDVLDGGAGADKLTGGTGNDEFLFHKGEANGDIISDFVGNGSAAGDTIHLIGWAAGSTMTLVSGNVWAVTDSVDHSVENISITGAVHVTDILFG</sequence>
<dbReference type="AlphaFoldDB" id="A0A4Y9EKD9"/>
<dbReference type="InterPro" id="IPR006626">
    <property type="entry name" value="PbH1"/>
</dbReference>
<protein>
    <recommendedName>
        <fullName evidence="4">Right handed beta helix domain-containing protein</fullName>
    </recommendedName>
</protein>
<dbReference type="GO" id="GO:0005509">
    <property type="term" value="F:calcium ion binding"/>
    <property type="evidence" value="ECO:0007669"/>
    <property type="project" value="InterPro"/>
</dbReference>
<evidence type="ECO:0000313" key="6">
    <source>
        <dbReference type="Proteomes" id="UP000297737"/>
    </source>
</evidence>
<dbReference type="InterPro" id="IPR001343">
    <property type="entry name" value="Hemolysn_Ca-bd"/>
</dbReference>
<proteinExistence type="predicted"/>
<dbReference type="SUPFAM" id="SSF51120">
    <property type="entry name" value="beta-Roll"/>
    <property type="match status" value="2"/>
</dbReference>
<dbReference type="InterPro" id="IPR011049">
    <property type="entry name" value="Serralysin-like_metalloprot_C"/>
</dbReference>
<dbReference type="Gene3D" id="2.160.20.10">
    <property type="entry name" value="Single-stranded right-handed beta-helix, Pectin lyase-like"/>
    <property type="match status" value="1"/>
</dbReference>
<dbReference type="OrthoDB" id="223957at2"/>